<dbReference type="RefSeq" id="WP_146291975.1">
    <property type="nucleotide sequence ID" value="NZ_SELH01000015.1"/>
</dbReference>
<evidence type="ECO:0000256" key="1">
    <source>
        <dbReference type="SAM" id="MobiDB-lite"/>
    </source>
</evidence>
<feature type="compositionally biased region" description="Basic and acidic residues" evidence="1">
    <location>
        <begin position="74"/>
        <end position="87"/>
    </location>
</feature>
<dbReference type="PROSITE" id="PS51257">
    <property type="entry name" value="PROKAR_LIPOPROTEIN"/>
    <property type="match status" value="1"/>
</dbReference>
<feature type="compositionally biased region" description="Polar residues" evidence="1">
    <location>
        <begin position="53"/>
        <end position="73"/>
    </location>
</feature>
<evidence type="ECO:0000313" key="2">
    <source>
        <dbReference type="EMBL" id="TWP29330.1"/>
    </source>
</evidence>
<proteinExistence type="predicted"/>
<reference evidence="2 3" key="1">
    <citation type="submission" date="2019-02" db="EMBL/GenBank/DDBJ databases">
        <title>Apibacter muscae sp. nov.: a novel member of the house fly microbiota.</title>
        <authorList>
            <person name="Park R."/>
        </authorList>
    </citation>
    <scope>NUCLEOTIDE SEQUENCE [LARGE SCALE GENOMIC DNA]</scope>
    <source>
        <strain evidence="2 3">AL1</strain>
    </source>
</reference>
<accession>A0A563DGP7</accession>
<comment type="caution">
    <text evidence="2">The sequence shown here is derived from an EMBL/GenBank/DDBJ whole genome shotgun (WGS) entry which is preliminary data.</text>
</comment>
<dbReference type="EMBL" id="SELH01000015">
    <property type="protein sequence ID" value="TWP29330.1"/>
    <property type="molecule type" value="Genomic_DNA"/>
</dbReference>
<evidence type="ECO:0000313" key="3">
    <source>
        <dbReference type="Proteomes" id="UP000319499"/>
    </source>
</evidence>
<name>A0A563DGP7_9FLAO</name>
<organism evidence="2 3">
    <name type="scientific">Apibacter muscae</name>
    <dbReference type="NCBI Taxonomy" id="2509004"/>
    <lineage>
        <taxon>Bacteria</taxon>
        <taxon>Pseudomonadati</taxon>
        <taxon>Bacteroidota</taxon>
        <taxon>Flavobacteriia</taxon>
        <taxon>Flavobacteriales</taxon>
        <taxon>Weeksellaceae</taxon>
        <taxon>Apibacter</taxon>
    </lineage>
</organism>
<evidence type="ECO:0008006" key="4">
    <source>
        <dbReference type="Google" id="ProtNLM"/>
    </source>
</evidence>
<keyword evidence="3" id="KW-1185">Reference proteome</keyword>
<gene>
    <name evidence="2" type="ORF">ETU09_03680</name>
</gene>
<protein>
    <recommendedName>
        <fullName evidence="4">Lipoprotein</fullName>
    </recommendedName>
</protein>
<dbReference type="AlphaFoldDB" id="A0A563DGP7"/>
<feature type="region of interest" description="Disordered" evidence="1">
    <location>
        <begin position="53"/>
        <end position="87"/>
    </location>
</feature>
<sequence length="87" mass="9383">MKRLFLNIAVFSAITTTTFIACDKKKSESDAANIDSIATSPDSLNVVEEQLTETITEQPAPVSNDSTAVSTDSTKLEKVDQTESKSK</sequence>
<dbReference type="Proteomes" id="UP000319499">
    <property type="component" value="Unassembled WGS sequence"/>
</dbReference>